<dbReference type="AlphaFoldDB" id="A0A0A9FLL9"/>
<proteinExistence type="predicted"/>
<reference evidence="1" key="1">
    <citation type="submission" date="2014-09" db="EMBL/GenBank/DDBJ databases">
        <authorList>
            <person name="Magalhaes I.L.F."/>
            <person name="Oliveira U."/>
            <person name="Santos F.R."/>
            <person name="Vidigal T.H.D.A."/>
            <person name="Brescovit A.D."/>
            <person name="Santos A.J."/>
        </authorList>
    </citation>
    <scope>NUCLEOTIDE SEQUENCE</scope>
    <source>
        <tissue evidence="1">Shoot tissue taken approximately 20 cm above the soil surface</tissue>
    </source>
</reference>
<organism evidence="1">
    <name type="scientific">Arundo donax</name>
    <name type="common">Giant reed</name>
    <name type="synonym">Donax arundinaceus</name>
    <dbReference type="NCBI Taxonomy" id="35708"/>
    <lineage>
        <taxon>Eukaryota</taxon>
        <taxon>Viridiplantae</taxon>
        <taxon>Streptophyta</taxon>
        <taxon>Embryophyta</taxon>
        <taxon>Tracheophyta</taxon>
        <taxon>Spermatophyta</taxon>
        <taxon>Magnoliopsida</taxon>
        <taxon>Liliopsida</taxon>
        <taxon>Poales</taxon>
        <taxon>Poaceae</taxon>
        <taxon>PACMAD clade</taxon>
        <taxon>Arundinoideae</taxon>
        <taxon>Arundineae</taxon>
        <taxon>Arundo</taxon>
    </lineage>
</organism>
<reference evidence="1" key="2">
    <citation type="journal article" date="2015" name="Data Brief">
        <title>Shoot transcriptome of the giant reed, Arundo donax.</title>
        <authorList>
            <person name="Barrero R.A."/>
            <person name="Guerrero F.D."/>
            <person name="Moolhuijzen P."/>
            <person name="Goolsby J.A."/>
            <person name="Tidwell J."/>
            <person name="Bellgard S.E."/>
            <person name="Bellgard M.I."/>
        </authorList>
    </citation>
    <scope>NUCLEOTIDE SEQUENCE</scope>
    <source>
        <tissue evidence="1">Shoot tissue taken approximately 20 cm above the soil surface</tissue>
    </source>
</reference>
<dbReference type="EMBL" id="GBRH01188728">
    <property type="protein sequence ID" value="JAE09168.1"/>
    <property type="molecule type" value="Transcribed_RNA"/>
</dbReference>
<accession>A0A0A9FLL9</accession>
<evidence type="ECO:0000313" key="1">
    <source>
        <dbReference type="EMBL" id="JAE09168.1"/>
    </source>
</evidence>
<protein>
    <submittedName>
        <fullName evidence="1">Uncharacterized protein</fullName>
    </submittedName>
</protein>
<sequence>MARTSLMQPRSSWRVLP</sequence>
<name>A0A0A9FLL9_ARUDO</name>